<dbReference type="Proteomes" id="UP000663846">
    <property type="component" value="Unassembled WGS sequence"/>
</dbReference>
<reference evidence="1" key="1">
    <citation type="submission" date="2021-01" db="EMBL/GenBank/DDBJ databases">
        <authorList>
            <person name="Kaushik A."/>
        </authorList>
    </citation>
    <scope>NUCLEOTIDE SEQUENCE</scope>
    <source>
        <strain evidence="1">AG1-1C</strain>
    </source>
</reference>
<name>A0A8H3A323_9AGAM</name>
<evidence type="ECO:0000313" key="1">
    <source>
        <dbReference type="EMBL" id="CAE6386138.1"/>
    </source>
</evidence>
<sequence length="218" mass="24887">MAVANMESDTSTELMLILSGHVSRVIKSEIERGNGGQAFGWARVTSQPRLQLTPLMLRCDILQIFSMLWDDRQQFLKTFMMTHSPRISGVIFVLWRYLHSSSLFTDEPPSKNFAIPFSKRQIDQWTDRPKHVTLDDLPMILQAYTGRMSPVDSRTYSSLEIDAIVVLLSYVTQIMQPGVEILLPPLIATTLDRIWDALSNMKEGNLDTISHIGHIFMF</sequence>
<proteinExistence type="predicted"/>
<organism evidence="1 2">
    <name type="scientific">Rhizoctonia solani</name>
    <dbReference type="NCBI Taxonomy" id="456999"/>
    <lineage>
        <taxon>Eukaryota</taxon>
        <taxon>Fungi</taxon>
        <taxon>Dikarya</taxon>
        <taxon>Basidiomycota</taxon>
        <taxon>Agaricomycotina</taxon>
        <taxon>Agaricomycetes</taxon>
        <taxon>Cantharellales</taxon>
        <taxon>Ceratobasidiaceae</taxon>
        <taxon>Rhizoctonia</taxon>
    </lineage>
</organism>
<gene>
    <name evidence="1" type="ORF">RDB_LOCUS39637</name>
</gene>
<protein>
    <submittedName>
        <fullName evidence="1">Uncharacterized protein</fullName>
    </submittedName>
</protein>
<comment type="caution">
    <text evidence="1">The sequence shown here is derived from an EMBL/GenBank/DDBJ whole genome shotgun (WGS) entry which is preliminary data.</text>
</comment>
<accession>A0A8H3A323</accession>
<evidence type="ECO:0000313" key="2">
    <source>
        <dbReference type="Proteomes" id="UP000663846"/>
    </source>
</evidence>
<dbReference type="EMBL" id="CAJMWS010000250">
    <property type="protein sequence ID" value="CAE6386138.1"/>
    <property type="molecule type" value="Genomic_DNA"/>
</dbReference>
<dbReference type="AlphaFoldDB" id="A0A8H3A323"/>